<evidence type="ECO:0000313" key="3">
    <source>
        <dbReference type="Proteomes" id="UP001151478"/>
    </source>
</evidence>
<feature type="domain" description="Acyl-ACP thioesterase N-terminal hotdog" evidence="1">
    <location>
        <begin position="27"/>
        <end position="101"/>
    </location>
</feature>
<dbReference type="CDD" id="cd00586">
    <property type="entry name" value="4HBT"/>
    <property type="match status" value="1"/>
</dbReference>
<dbReference type="RefSeq" id="WP_265724664.1">
    <property type="nucleotide sequence ID" value="NZ_JAOSLC020000003.1"/>
</dbReference>
<reference evidence="2" key="1">
    <citation type="submission" date="2023-02" db="EMBL/GenBank/DDBJ databases">
        <title>Polaribacter ponticola sp. nov., isolated from seawater.</title>
        <authorList>
            <person name="Baek J.H."/>
            <person name="Kim J.M."/>
            <person name="Choi D.G."/>
            <person name="Jeon C.O."/>
        </authorList>
    </citation>
    <scope>NUCLEOTIDE SEQUENCE</scope>
    <source>
        <strain evidence="2">MSW5</strain>
    </source>
</reference>
<protein>
    <submittedName>
        <fullName evidence="2">Thioesterase</fullName>
    </submittedName>
</protein>
<accession>A0ABT5S7A9</accession>
<dbReference type="Proteomes" id="UP001151478">
    <property type="component" value="Unassembled WGS sequence"/>
</dbReference>
<sequence>MVYVKWMDIIADKHWSFLTKDTPFPQFVWVVMRHEIDYLKQAGLGDEISVKTWVGETKGVTSIRFMEFYKNEILLVKAKTTWAMLDSKTFKPMRIRENVLKVLQPSK</sequence>
<dbReference type="SUPFAM" id="SSF54637">
    <property type="entry name" value="Thioesterase/thiol ester dehydrase-isomerase"/>
    <property type="match status" value="1"/>
</dbReference>
<name>A0ABT5S7A9_9FLAO</name>
<dbReference type="EMBL" id="JAOSLC020000003">
    <property type="protein sequence ID" value="MDD7913994.1"/>
    <property type="molecule type" value="Genomic_DNA"/>
</dbReference>
<comment type="caution">
    <text evidence="2">The sequence shown here is derived from an EMBL/GenBank/DDBJ whole genome shotgun (WGS) entry which is preliminary data.</text>
</comment>
<proteinExistence type="predicted"/>
<keyword evidence="3" id="KW-1185">Reference proteome</keyword>
<evidence type="ECO:0000259" key="1">
    <source>
        <dbReference type="Pfam" id="PF01643"/>
    </source>
</evidence>
<dbReference type="InterPro" id="IPR029069">
    <property type="entry name" value="HotDog_dom_sf"/>
</dbReference>
<dbReference type="Pfam" id="PF01643">
    <property type="entry name" value="Acyl-ACP_TE"/>
    <property type="match status" value="1"/>
</dbReference>
<gene>
    <name evidence="2" type="ORF">N5A56_005950</name>
</gene>
<dbReference type="Gene3D" id="3.10.129.10">
    <property type="entry name" value="Hotdog Thioesterase"/>
    <property type="match status" value="1"/>
</dbReference>
<organism evidence="2 3">
    <name type="scientific">Polaribacter ponticola</name>
    <dbReference type="NCBI Taxonomy" id="2978475"/>
    <lineage>
        <taxon>Bacteria</taxon>
        <taxon>Pseudomonadati</taxon>
        <taxon>Bacteroidota</taxon>
        <taxon>Flavobacteriia</taxon>
        <taxon>Flavobacteriales</taxon>
        <taxon>Flavobacteriaceae</taxon>
    </lineage>
</organism>
<dbReference type="InterPro" id="IPR002864">
    <property type="entry name" value="Acyl-ACP_thioesterase_NHD"/>
</dbReference>
<evidence type="ECO:0000313" key="2">
    <source>
        <dbReference type="EMBL" id="MDD7913994.1"/>
    </source>
</evidence>